<proteinExistence type="predicted"/>
<evidence type="ECO:0000313" key="1">
    <source>
        <dbReference type="EMBL" id="KAI9452993.1"/>
    </source>
</evidence>
<gene>
    <name evidence="1" type="ORF">F5148DRAFT_493843</name>
</gene>
<accession>A0ACC0TYQ9</accession>
<dbReference type="Proteomes" id="UP001207468">
    <property type="component" value="Unassembled WGS sequence"/>
</dbReference>
<name>A0ACC0TYQ9_9AGAM</name>
<protein>
    <submittedName>
        <fullName evidence="1">Uncharacterized protein</fullName>
    </submittedName>
</protein>
<evidence type="ECO:0000313" key="2">
    <source>
        <dbReference type="Proteomes" id="UP001207468"/>
    </source>
</evidence>
<reference evidence="1" key="1">
    <citation type="submission" date="2021-03" db="EMBL/GenBank/DDBJ databases">
        <title>Evolutionary priming and transition to the ectomycorrhizal habit in an iconic lineage of mushroom-forming fungi: is preadaptation a requirement?</title>
        <authorList>
            <consortium name="DOE Joint Genome Institute"/>
            <person name="Looney B.P."/>
            <person name="Miyauchi S."/>
            <person name="Morin E."/>
            <person name="Drula E."/>
            <person name="Courty P.E."/>
            <person name="Chicoki N."/>
            <person name="Fauchery L."/>
            <person name="Kohler A."/>
            <person name="Kuo A."/>
            <person name="LaButti K."/>
            <person name="Pangilinan J."/>
            <person name="Lipzen A."/>
            <person name="Riley R."/>
            <person name="Andreopoulos W."/>
            <person name="He G."/>
            <person name="Johnson J."/>
            <person name="Barry K.W."/>
            <person name="Grigoriev I.V."/>
            <person name="Nagy L."/>
            <person name="Hibbett D."/>
            <person name="Henrissat B."/>
            <person name="Matheny P.B."/>
            <person name="Labbe J."/>
            <person name="Martin A.F."/>
        </authorList>
    </citation>
    <scope>NUCLEOTIDE SEQUENCE</scope>
    <source>
        <strain evidence="1">BPL698</strain>
    </source>
</reference>
<organism evidence="1 2">
    <name type="scientific">Russula earlei</name>
    <dbReference type="NCBI Taxonomy" id="71964"/>
    <lineage>
        <taxon>Eukaryota</taxon>
        <taxon>Fungi</taxon>
        <taxon>Dikarya</taxon>
        <taxon>Basidiomycota</taxon>
        <taxon>Agaricomycotina</taxon>
        <taxon>Agaricomycetes</taxon>
        <taxon>Russulales</taxon>
        <taxon>Russulaceae</taxon>
        <taxon>Russula</taxon>
    </lineage>
</organism>
<comment type="caution">
    <text evidence="1">The sequence shown here is derived from an EMBL/GenBank/DDBJ whole genome shotgun (WGS) entry which is preliminary data.</text>
</comment>
<sequence length="236" mass="26346">MPIPSRFTEAGTQMTSAPHSRSDRYWKPRFRASAEDRVHAYCARPDWHTVNRGPSLRLSADGFFGQNTNLPFADVKSHGPDLLTHPSHYQPPCVSHEQSKYATTAHPTLSFQRHPGHTGIIEALGPTGAQASPGDREHAGFRARFRGVALRSRWLRENIWAKARTSKTCASEAWDSAHMSILPCRMESCGPDKKASRNSSSGPLHRGRTARDRAFVGPEEHDLVSQEVWNDHVPQP</sequence>
<keyword evidence="2" id="KW-1185">Reference proteome</keyword>
<dbReference type="EMBL" id="JAGFNK010000321">
    <property type="protein sequence ID" value="KAI9452993.1"/>
    <property type="molecule type" value="Genomic_DNA"/>
</dbReference>